<keyword evidence="3" id="KW-1185">Reference proteome</keyword>
<comment type="caution">
    <text evidence="2">The sequence shown here is derived from an EMBL/GenBank/DDBJ whole genome shotgun (WGS) entry which is preliminary data.</text>
</comment>
<reference evidence="2 3" key="1">
    <citation type="submission" date="2018-08" db="EMBL/GenBank/DDBJ databases">
        <title>Genomic investigation of the strawberry pathogen Phytophthora fragariae indicates pathogenicity is determined by transcriptional variation in three key races.</title>
        <authorList>
            <person name="Adams T.M."/>
            <person name="Armitage A.D."/>
            <person name="Sobczyk M.K."/>
            <person name="Bates H.J."/>
            <person name="Dunwell J.M."/>
            <person name="Nellist C.F."/>
            <person name="Harrison R.J."/>
        </authorList>
    </citation>
    <scope>NUCLEOTIDE SEQUENCE [LARGE SCALE GENOMIC DNA]</scope>
    <source>
        <strain evidence="2 3">SCRP333</strain>
    </source>
</reference>
<dbReference type="Proteomes" id="UP000434957">
    <property type="component" value="Unassembled WGS sequence"/>
</dbReference>
<name>A0A6A4C2L8_9STRA</name>
<dbReference type="AlphaFoldDB" id="A0A6A4C2L8"/>
<gene>
    <name evidence="2" type="ORF">PR003_g27976</name>
</gene>
<feature type="region of interest" description="Disordered" evidence="1">
    <location>
        <begin position="1"/>
        <end position="20"/>
    </location>
</feature>
<evidence type="ECO:0000313" key="3">
    <source>
        <dbReference type="Proteomes" id="UP000434957"/>
    </source>
</evidence>
<organism evidence="2 3">
    <name type="scientific">Phytophthora rubi</name>
    <dbReference type="NCBI Taxonomy" id="129364"/>
    <lineage>
        <taxon>Eukaryota</taxon>
        <taxon>Sar</taxon>
        <taxon>Stramenopiles</taxon>
        <taxon>Oomycota</taxon>
        <taxon>Peronosporomycetes</taxon>
        <taxon>Peronosporales</taxon>
        <taxon>Peronosporaceae</taxon>
        <taxon>Phytophthora</taxon>
    </lineage>
</organism>
<protein>
    <submittedName>
        <fullName evidence="2">Uncharacterized protein</fullName>
    </submittedName>
</protein>
<evidence type="ECO:0000313" key="2">
    <source>
        <dbReference type="EMBL" id="KAE9280392.1"/>
    </source>
</evidence>
<proteinExistence type="predicted"/>
<accession>A0A6A4C2L8</accession>
<feature type="compositionally biased region" description="Pro residues" evidence="1">
    <location>
        <begin position="1"/>
        <end position="11"/>
    </location>
</feature>
<sequence length="43" mass="4404">MRTLPRPPRPTSPTTAGILHAATPLSSSAATALLSSYDAIALQ</sequence>
<dbReference type="EMBL" id="QXFT01004082">
    <property type="protein sequence ID" value="KAE9280392.1"/>
    <property type="molecule type" value="Genomic_DNA"/>
</dbReference>
<evidence type="ECO:0000256" key="1">
    <source>
        <dbReference type="SAM" id="MobiDB-lite"/>
    </source>
</evidence>